<dbReference type="GO" id="GO:0043137">
    <property type="term" value="P:DNA replication, removal of RNA primer"/>
    <property type="evidence" value="ECO:0007669"/>
    <property type="project" value="TreeGrafter"/>
</dbReference>
<feature type="binding site" evidence="13 14">
    <location>
        <position position="8"/>
    </location>
    <ligand>
        <name>a divalent metal cation</name>
        <dbReference type="ChEBI" id="CHEBI:60240"/>
    </ligand>
</feature>
<keyword evidence="11 13" id="KW-0255">Endonuclease</keyword>
<comment type="catalytic activity">
    <reaction evidence="1 13 14 15">
        <text>Endonucleolytic cleavage to 5'-phosphomonoester.</text>
        <dbReference type="EC" id="3.1.26.4"/>
    </reaction>
</comment>
<dbReference type="EMBL" id="DUGH01000145">
    <property type="protein sequence ID" value="HIH16939.1"/>
    <property type="molecule type" value="Genomic_DNA"/>
</dbReference>
<evidence type="ECO:0000256" key="15">
    <source>
        <dbReference type="RuleBase" id="RU003515"/>
    </source>
</evidence>
<reference evidence="18" key="1">
    <citation type="journal article" date="2020" name="bioRxiv">
        <title>A rank-normalized archaeal taxonomy based on genome phylogeny resolves widespread incomplete and uneven classifications.</title>
        <authorList>
            <person name="Rinke C."/>
            <person name="Chuvochina M."/>
            <person name="Mussig A.J."/>
            <person name="Chaumeil P.-A."/>
            <person name="Waite D.W."/>
            <person name="Whitman W.B."/>
            <person name="Parks D.H."/>
            <person name="Hugenholtz P."/>
        </authorList>
    </citation>
    <scope>NUCLEOTIDE SEQUENCE [LARGE SCALE GENOMIC DNA]</scope>
</reference>
<dbReference type="GO" id="GO:0032299">
    <property type="term" value="C:ribonuclease H2 complex"/>
    <property type="evidence" value="ECO:0007669"/>
    <property type="project" value="TreeGrafter"/>
</dbReference>
<feature type="binding site" evidence="13 14">
    <location>
        <position position="107"/>
    </location>
    <ligand>
        <name>a divalent metal cation</name>
        <dbReference type="ChEBI" id="CHEBI:60240"/>
    </ligand>
</feature>
<dbReference type="Proteomes" id="UP000564964">
    <property type="component" value="Unassembled WGS sequence"/>
</dbReference>
<dbReference type="PANTHER" id="PTHR10954">
    <property type="entry name" value="RIBONUCLEASE H2 SUBUNIT A"/>
    <property type="match status" value="1"/>
</dbReference>
<dbReference type="InterPro" id="IPR004649">
    <property type="entry name" value="RNase_H2_suA"/>
</dbReference>
<keyword evidence="8 13" id="KW-0963">Cytoplasm</keyword>
<dbReference type="InterPro" id="IPR020787">
    <property type="entry name" value="RNase_HII_arc"/>
</dbReference>
<dbReference type="NCBIfam" id="TIGR00729">
    <property type="entry name" value="ribonuclease HII"/>
    <property type="match status" value="1"/>
</dbReference>
<dbReference type="InterPro" id="IPR024567">
    <property type="entry name" value="RNase_HII/HIII_dom"/>
</dbReference>
<keyword evidence="10 13" id="KW-0479">Metal-binding</keyword>
<accession>A0A7J4JK14</accession>
<organism evidence="17 18">
    <name type="scientific">Candidatus Iainarchaeum sp</name>
    <dbReference type="NCBI Taxonomy" id="3101447"/>
    <lineage>
        <taxon>Archaea</taxon>
        <taxon>Candidatus Iainarchaeota</taxon>
        <taxon>Candidatus Iainarchaeia</taxon>
        <taxon>Candidatus Iainarchaeales</taxon>
        <taxon>Candidatus Iainarchaeaceae</taxon>
        <taxon>Candidatus Iainarchaeum</taxon>
    </lineage>
</organism>
<dbReference type="Gene3D" id="1.10.10.460">
    <property type="entry name" value="Ribonuclease hii. Domain 2"/>
    <property type="match status" value="1"/>
</dbReference>
<evidence type="ECO:0000256" key="10">
    <source>
        <dbReference type="ARBA" id="ARBA00022723"/>
    </source>
</evidence>
<dbReference type="SUPFAM" id="SSF53098">
    <property type="entry name" value="Ribonuclease H-like"/>
    <property type="match status" value="1"/>
</dbReference>
<dbReference type="CDD" id="cd07180">
    <property type="entry name" value="RNase_HII_archaea_like"/>
    <property type="match status" value="1"/>
</dbReference>
<dbReference type="GO" id="GO:0030145">
    <property type="term" value="F:manganese ion binding"/>
    <property type="evidence" value="ECO:0007669"/>
    <property type="project" value="UniProtKB-UniRule"/>
</dbReference>
<feature type="binding site" evidence="13 14">
    <location>
        <position position="7"/>
    </location>
    <ligand>
        <name>a divalent metal cation</name>
        <dbReference type="ChEBI" id="CHEBI:60240"/>
    </ligand>
</feature>
<evidence type="ECO:0000256" key="11">
    <source>
        <dbReference type="ARBA" id="ARBA00022759"/>
    </source>
</evidence>
<evidence type="ECO:0000256" key="8">
    <source>
        <dbReference type="ARBA" id="ARBA00022490"/>
    </source>
</evidence>
<dbReference type="GO" id="GO:0005737">
    <property type="term" value="C:cytoplasm"/>
    <property type="evidence" value="ECO:0007669"/>
    <property type="project" value="UniProtKB-SubCell"/>
</dbReference>
<evidence type="ECO:0000256" key="4">
    <source>
        <dbReference type="ARBA" id="ARBA00004496"/>
    </source>
</evidence>
<keyword evidence="9 13" id="KW-0540">Nuclease</keyword>
<evidence type="ECO:0000256" key="5">
    <source>
        <dbReference type="ARBA" id="ARBA00007383"/>
    </source>
</evidence>
<evidence type="ECO:0000256" key="7">
    <source>
        <dbReference type="ARBA" id="ARBA00019179"/>
    </source>
</evidence>
<comment type="subcellular location">
    <subcellularLocation>
        <location evidence="4 13">Cytoplasm</location>
    </subcellularLocation>
</comment>
<dbReference type="HAMAP" id="MF_00052_A">
    <property type="entry name" value="RNase_HII_A"/>
    <property type="match status" value="1"/>
</dbReference>
<evidence type="ECO:0000256" key="13">
    <source>
        <dbReference type="HAMAP-Rule" id="MF_00052"/>
    </source>
</evidence>
<evidence type="ECO:0000256" key="3">
    <source>
        <dbReference type="ARBA" id="ARBA00004065"/>
    </source>
</evidence>
<gene>
    <name evidence="13" type="primary">rnhB</name>
    <name evidence="17" type="ORF">HA252_06050</name>
</gene>
<protein>
    <recommendedName>
        <fullName evidence="7 13">Ribonuclease HII</fullName>
        <shortName evidence="13">RNase HII</shortName>
        <ecNumber evidence="6 13">3.1.26.4</ecNumber>
    </recommendedName>
</protein>
<evidence type="ECO:0000256" key="14">
    <source>
        <dbReference type="PROSITE-ProRule" id="PRU01319"/>
    </source>
</evidence>
<evidence type="ECO:0000256" key="9">
    <source>
        <dbReference type="ARBA" id="ARBA00022722"/>
    </source>
</evidence>
<dbReference type="GO" id="GO:0006298">
    <property type="term" value="P:mismatch repair"/>
    <property type="evidence" value="ECO:0007669"/>
    <property type="project" value="TreeGrafter"/>
</dbReference>
<feature type="domain" description="RNase H type-2" evidence="16">
    <location>
        <begin position="1"/>
        <end position="212"/>
    </location>
</feature>
<keyword evidence="13" id="KW-0464">Manganese</keyword>
<dbReference type="GO" id="GO:0004523">
    <property type="term" value="F:RNA-DNA hybrid ribonuclease activity"/>
    <property type="evidence" value="ECO:0007669"/>
    <property type="project" value="UniProtKB-UniRule"/>
</dbReference>
<dbReference type="InterPro" id="IPR023160">
    <property type="entry name" value="RNase_HII_hlx-loop-hlx_cap_dom"/>
</dbReference>
<evidence type="ECO:0000259" key="16">
    <source>
        <dbReference type="PROSITE" id="PS51975"/>
    </source>
</evidence>
<evidence type="ECO:0000256" key="12">
    <source>
        <dbReference type="ARBA" id="ARBA00022801"/>
    </source>
</evidence>
<comment type="cofactor">
    <cofactor evidence="13 14">
        <name>Mn(2+)</name>
        <dbReference type="ChEBI" id="CHEBI:29035"/>
    </cofactor>
    <cofactor evidence="13 14">
        <name>Mg(2+)</name>
        <dbReference type="ChEBI" id="CHEBI:18420"/>
    </cofactor>
    <text evidence="13 14">Manganese or magnesium. Binds 1 divalent metal ion per monomer in the absence of substrate. May bind a second metal ion after substrate binding.</text>
</comment>
<dbReference type="Pfam" id="PF01351">
    <property type="entry name" value="RNase_HII"/>
    <property type="match status" value="1"/>
</dbReference>
<comment type="function">
    <text evidence="3 13 15">Endonuclease that specifically degrades the RNA of RNA-DNA hybrids.</text>
</comment>
<dbReference type="Gene3D" id="3.30.420.10">
    <property type="entry name" value="Ribonuclease H-like superfamily/Ribonuclease H"/>
    <property type="match status" value="1"/>
</dbReference>
<proteinExistence type="inferred from homology"/>
<dbReference type="InterPro" id="IPR036397">
    <property type="entry name" value="RNaseH_sf"/>
</dbReference>
<keyword evidence="12 13" id="KW-0378">Hydrolase</keyword>
<name>A0A7J4JK14_9ARCH</name>
<sequence>MLIAGIDEAGRGPAIGPMVLAVASIEKGDEERLVEMGATDSKLLSPAKREAFYPQIKALCRETLSTQIAAQEIDELRERQSLNEIEAMRIGWLLNNLHVKPDVVYVDAPDVIQENFGKRIERYCDFSVKIVSEHKADLNYPICGAASVIAKVERDEEIKKLAKTYGEMGSGYPHDEVTIRFIKNWLQQNNKLPDFVRKSWDTNQRLLNERFQKKLHSWKG</sequence>
<comment type="cofactor">
    <cofactor evidence="2">
        <name>Mg(2+)</name>
        <dbReference type="ChEBI" id="CHEBI:18420"/>
    </cofactor>
</comment>
<evidence type="ECO:0000313" key="18">
    <source>
        <dbReference type="Proteomes" id="UP000564964"/>
    </source>
</evidence>
<dbReference type="AlphaFoldDB" id="A0A7J4JK14"/>
<comment type="caution">
    <text evidence="17">The sequence shown here is derived from an EMBL/GenBank/DDBJ whole genome shotgun (WGS) entry which is preliminary data.</text>
</comment>
<dbReference type="InterPro" id="IPR012337">
    <property type="entry name" value="RNaseH-like_sf"/>
</dbReference>
<dbReference type="GO" id="GO:0003723">
    <property type="term" value="F:RNA binding"/>
    <property type="evidence" value="ECO:0007669"/>
    <property type="project" value="UniProtKB-UniRule"/>
</dbReference>
<evidence type="ECO:0000256" key="6">
    <source>
        <dbReference type="ARBA" id="ARBA00012180"/>
    </source>
</evidence>
<evidence type="ECO:0000256" key="1">
    <source>
        <dbReference type="ARBA" id="ARBA00000077"/>
    </source>
</evidence>
<evidence type="ECO:0000256" key="2">
    <source>
        <dbReference type="ARBA" id="ARBA00001946"/>
    </source>
</evidence>
<comment type="similarity">
    <text evidence="5 13 15">Belongs to the RNase HII family.</text>
</comment>
<dbReference type="InterPro" id="IPR001352">
    <property type="entry name" value="RNase_HII/HIII"/>
</dbReference>
<dbReference type="EC" id="3.1.26.4" evidence="6 13"/>
<dbReference type="PROSITE" id="PS51975">
    <property type="entry name" value="RNASE_H_2"/>
    <property type="match status" value="1"/>
</dbReference>
<dbReference type="PANTHER" id="PTHR10954:SF23">
    <property type="entry name" value="RIBONUCLEASE"/>
    <property type="match status" value="1"/>
</dbReference>
<evidence type="ECO:0000313" key="17">
    <source>
        <dbReference type="EMBL" id="HIH16939.1"/>
    </source>
</evidence>